<accession>A0A427XKW0</accession>
<dbReference type="GO" id="GO:0046872">
    <property type="term" value="F:metal ion binding"/>
    <property type="evidence" value="ECO:0007669"/>
    <property type="project" value="UniProtKB-UniRule"/>
</dbReference>
<evidence type="ECO:0000256" key="6">
    <source>
        <dbReference type="ARBA" id="ARBA00022824"/>
    </source>
</evidence>
<evidence type="ECO:0000256" key="8">
    <source>
        <dbReference type="ARBA" id="ARBA00022989"/>
    </source>
</evidence>
<evidence type="ECO:0000256" key="9">
    <source>
        <dbReference type="ARBA" id="ARBA00023049"/>
    </source>
</evidence>
<evidence type="ECO:0000256" key="10">
    <source>
        <dbReference type="ARBA" id="ARBA00023136"/>
    </source>
</evidence>
<dbReference type="InterPro" id="IPR027057">
    <property type="entry name" value="CAXX_Prtase_1"/>
</dbReference>
<evidence type="ECO:0000256" key="15">
    <source>
        <dbReference type="RuleBase" id="RU366005"/>
    </source>
</evidence>
<dbReference type="EC" id="3.4.24.84" evidence="15"/>
<dbReference type="PANTHER" id="PTHR10120">
    <property type="entry name" value="CAAX PRENYL PROTEASE 1"/>
    <property type="match status" value="1"/>
</dbReference>
<dbReference type="GO" id="GO:0071586">
    <property type="term" value="P:CAAX-box protein processing"/>
    <property type="evidence" value="ECO:0007669"/>
    <property type="project" value="UniProtKB-UniRule"/>
</dbReference>
<evidence type="ECO:0000256" key="2">
    <source>
        <dbReference type="ARBA" id="ARBA00022670"/>
    </source>
</evidence>
<keyword evidence="9 15" id="KW-0482">Metalloprotease</keyword>
<comment type="function">
    <text evidence="15">Proteolytically removes the C-terminal three residues of farnesylated proteins.</text>
</comment>
<feature type="binding site" evidence="14">
    <location>
        <position position="304"/>
    </location>
    <ligand>
        <name>Zn(2+)</name>
        <dbReference type="ChEBI" id="CHEBI:29105"/>
        <note>catalytic</note>
    </ligand>
</feature>
<evidence type="ECO:0000313" key="18">
    <source>
        <dbReference type="EMBL" id="RSH79394.1"/>
    </source>
</evidence>
<dbReference type="GO" id="GO:0005789">
    <property type="term" value="C:endoplasmic reticulum membrane"/>
    <property type="evidence" value="ECO:0007669"/>
    <property type="project" value="UniProtKB-SubCell"/>
</dbReference>
<keyword evidence="3 15" id="KW-0812">Transmembrane</keyword>
<dbReference type="Gene3D" id="3.30.2010.10">
    <property type="entry name" value="Metalloproteases ('zincins'), catalytic domain"/>
    <property type="match status" value="1"/>
</dbReference>
<comment type="cofactor">
    <cofactor evidence="14 15">
        <name>Zn(2+)</name>
        <dbReference type="ChEBI" id="CHEBI:29105"/>
    </cofactor>
    <text evidence="14 15">Binds 1 zinc ion per subunit.</text>
</comment>
<comment type="similarity">
    <text evidence="12 15">Belongs to the peptidase M48A family.</text>
</comment>
<feature type="domain" description="CAAX prenyl protease 1 N-terminal" evidence="17">
    <location>
        <begin position="55"/>
        <end position="231"/>
    </location>
</feature>
<feature type="binding site" evidence="14">
    <location>
        <position position="393"/>
    </location>
    <ligand>
        <name>Zn(2+)</name>
        <dbReference type="ChEBI" id="CHEBI:29105"/>
        <note>catalytic</note>
    </ligand>
</feature>
<keyword evidence="10 15" id="KW-0472">Membrane</keyword>
<dbReference type="Pfam" id="PF16491">
    <property type="entry name" value="Peptidase_M48_N"/>
    <property type="match status" value="1"/>
</dbReference>
<evidence type="ECO:0000256" key="14">
    <source>
        <dbReference type="PIRSR" id="PIRSR627057-2"/>
    </source>
</evidence>
<organism evidence="18 19">
    <name type="scientific">Apiotrichum porosum</name>
    <dbReference type="NCBI Taxonomy" id="105984"/>
    <lineage>
        <taxon>Eukaryota</taxon>
        <taxon>Fungi</taxon>
        <taxon>Dikarya</taxon>
        <taxon>Basidiomycota</taxon>
        <taxon>Agaricomycotina</taxon>
        <taxon>Tremellomycetes</taxon>
        <taxon>Trichosporonales</taxon>
        <taxon>Trichosporonaceae</taxon>
        <taxon>Apiotrichum</taxon>
    </lineage>
</organism>
<evidence type="ECO:0000313" key="19">
    <source>
        <dbReference type="Proteomes" id="UP000279236"/>
    </source>
</evidence>
<dbReference type="InterPro" id="IPR032456">
    <property type="entry name" value="Peptidase_M48_N"/>
</dbReference>
<protein>
    <recommendedName>
        <fullName evidence="15">CAAX prenyl protease</fullName>
        <ecNumber evidence="15">3.4.24.84</ecNumber>
    </recommendedName>
</protein>
<comment type="subcellular location">
    <subcellularLocation>
        <location evidence="1 15">Endoplasmic reticulum membrane</location>
        <topology evidence="1 15">Multi-pass membrane protein</topology>
    </subcellularLocation>
</comment>
<reference evidence="18 19" key="1">
    <citation type="submission" date="2018-11" db="EMBL/GenBank/DDBJ databases">
        <title>Genome sequence of Apiotrichum porosum DSM 27194.</title>
        <authorList>
            <person name="Aliyu H."/>
            <person name="Gorte O."/>
            <person name="Ochsenreither K."/>
        </authorList>
    </citation>
    <scope>NUCLEOTIDE SEQUENCE [LARGE SCALE GENOMIC DNA]</scope>
    <source>
        <strain evidence="18 19">DSM 27194</strain>
    </source>
</reference>
<feature type="transmembrane region" description="Helical" evidence="15">
    <location>
        <begin position="316"/>
        <end position="336"/>
    </location>
</feature>
<dbReference type="Pfam" id="PF01435">
    <property type="entry name" value="Peptidase_M48"/>
    <property type="match status" value="1"/>
</dbReference>
<comment type="caution">
    <text evidence="15">Lacks conserved residue(s) required for the propagation of feature annotation.</text>
</comment>
<evidence type="ECO:0000256" key="4">
    <source>
        <dbReference type="ARBA" id="ARBA00022723"/>
    </source>
</evidence>
<dbReference type="Proteomes" id="UP000279236">
    <property type="component" value="Unassembled WGS sequence"/>
</dbReference>
<dbReference type="FunFam" id="3.30.2010.10:FF:000002">
    <property type="entry name" value="CAAX prenyl protease"/>
    <property type="match status" value="1"/>
</dbReference>
<evidence type="ECO:0000256" key="5">
    <source>
        <dbReference type="ARBA" id="ARBA00022801"/>
    </source>
</evidence>
<feature type="domain" description="Peptidase M48" evidence="16">
    <location>
        <begin position="238"/>
        <end position="450"/>
    </location>
</feature>
<dbReference type="AlphaFoldDB" id="A0A427XKW0"/>
<keyword evidence="4 14" id="KW-0479">Metal-binding</keyword>
<gene>
    <name evidence="18" type="ORF">EHS24_001440</name>
</gene>
<dbReference type="EMBL" id="RSCE01000010">
    <property type="protein sequence ID" value="RSH79394.1"/>
    <property type="molecule type" value="Genomic_DNA"/>
</dbReference>
<evidence type="ECO:0000256" key="13">
    <source>
        <dbReference type="PIRSR" id="PIRSR627057-1"/>
    </source>
</evidence>
<feature type="active site" description="Proton donor" evidence="13">
    <location>
        <position position="397"/>
    </location>
</feature>
<feature type="active site" evidence="13">
    <location>
        <position position="305"/>
    </location>
</feature>
<evidence type="ECO:0000256" key="1">
    <source>
        <dbReference type="ARBA" id="ARBA00004477"/>
    </source>
</evidence>
<comment type="catalytic activity">
    <reaction evidence="11 15">
        <text>Hydrolyzes the peptide bond -P2-(S-farnesyl or geranylgeranyl)C-P1'-P2'-P3'-COOH where P1' and P2' are amino acids with aliphatic side chains and P3' is any C-terminal residue.</text>
        <dbReference type="EC" id="3.4.24.84"/>
    </reaction>
</comment>
<name>A0A427XKW0_9TREE</name>
<comment type="caution">
    <text evidence="18">The sequence shown here is derived from an EMBL/GenBank/DDBJ whole genome shotgun (WGS) entry which is preliminary data.</text>
</comment>
<keyword evidence="5 15" id="KW-0378">Hydrolase</keyword>
<dbReference type="GeneID" id="39585983"/>
<sequence>MSFIAAALDGQIAKLAALADNPVIPYKDAVVYLTAIQTWFELYLMRRQIPMYSISFPPPELKDHLPKETFDKAQAYGRDKLYFAFARTLFDWGLSFGLIKSGTYAWAWDATARWMDALGLEQSRVITHSLMWITTLTLISAIPGFGWSYYSNFVLEEKHGFNKSTVKLWVMDTIKSTVLMAAIGLPFLAAFLKIIELAGKNFVPWLMLFMIVFQLTLQLVFPIFIQPLFNKFTPVAPGEVRDRVEKLATKLGFPLKHLYVIDGSKRSSHSNAYFYGLPWSKQIVLYDTLLDKSSPAEVEAVLAHELGHWHFSHPTWLMLIAQSHLFFTLVVFSIFIHNQTLFKAFGFDPLLAVSSPQGGPQPIVIGFILYQLLFEPLDTFVKFYMNSTTRKYEYQADEFAARLGLQKDLSSALIKLHVDNLSSPHNDSLYSMYHHSHPTLPERLRAMDEYKGSKWLSPKVENKELKKE</sequence>
<evidence type="ECO:0000259" key="17">
    <source>
        <dbReference type="Pfam" id="PF16491"/>
    </source>
</evidence>
<dbReference type="STRING" id="105984.A0A427XKW0"/>
<keyword evidence="7 14" id="KW-0862">Zinc</keyword>
<keyword evidence="2 15" id="KW-0645">Protease</keyword>
<feature type="binding site" evidence="14">
    <location>
        <position position="308"/>
    </location>
    <ligand>
        <name>Zn(2+)</name>
        <dbReference type="ChEBI" id="CHEBI:29105"/>
        <note>catalytic</note>
    </ligand>
</feature>
<keyword evidence="19" id="KW-1185">Reference proteome</keyword>
<feature type="transmembrane region" description="Helical" evidence="15">
    <location>
        <begin position="177"/>
        <end position="195"/>
    </location>
</feature>
<evidence type="ECO:0000256" key="7">
    <source>
        <dbReference type="ARBA" id="ARBA00022833"/>
    </source>
</evidence>
<evidence type="ECO:0000256" key="11">
    <source>
        <dbReference type="ARBA" id="ARBA00044456"/>
    </source>
</evidence>
<dbReference type="GO" id="GO:0004222">
    <property type="term" value="F:metalloendopeptidase activity"/>
    <property type="evidence" value="ECO:0007669"/>
    <property type="project" value="UniProtKB-UniRule"/>
</dbReference>
<dbReference type="RefSeq" id="XP_028474541.1">
    <property type="nucleotide sequence ID" value="XM_028617234.1"/>
</dbReference>
<proteinExistence type="inferred from homology"/>
<dbReference type="InterPro" id="IPR001915">
    <property type="entry name" value="Peptidase_M48"/>
</dbReference>
<feature type="transmembrane region" description="Helical" evidence="15">
    <location>
        <begin position="202"/>
        <end position="225"/>
    </location>
</feature>
<feature type="transmembrane region" description="Helical" evidence="15">
    <location>
        <begin position="130"/>
        <end position="150"/>
    </location>
</feature>
<dbReference type="OrthoDB" id="360839at2759"/>
<dbReference type="CDD" id="cd07343">
    <property type="entry name" value="M48A_Zmpste24p_like"/>
    <property type="match status" value="1"/>
</dbReference>
<evidence type="ECO:0000259" key="16">
    <source>
        <dbReference type="Pfam" id="PF01435"/>
    </source>
</evidence>
<evidence type="ECO:0000256" key="3">
    <source>
        <dbReference type="ARBA" id="ARBA00022692"/>
    </source>
</evidence>
<keyword evidence="8 15" id="KW-1133">Transmembrane helix</keyword>
<keyword evidence="6 15" id="KW-0256">Endoplasmic reticulum</keyword>
<evidence type="ECO:0000256" key="12">
    <source>
        <dbReference type="ARBA" id="ARBA00060927"/>
    </source>
</evidence>